<keyword evidence="2" id="KW-1185">Reference proteome</keyword>
<reference evidence="1 2" key="1">
    <citation type="submission" date="2020-06" db="EMBL/GenBank/DDBJ databases">
        <title>Oricola thermophila sp. nov. isolated from a tidal sediments.</title>
        <authorList>
            <person name="Kwon K.K."/>
            <person name="Yang S.-H."/>
            <person name="Park M.-J."/>
        </authorList>
    </citation>
    <scope>NUCLEOTIDE SEQUENCE [LARGE SCALE GENOMIC DNA]</scope>
    <source>
        <strain evidence="1 2">MEBiC13590</strain>
    </source>
</reference>
<gene>
    <name evidence="1" type="ORF">HTY61_13380</name>
</gene>
<protein>
    <submittedName>
        <fullName evidence="1">Uncharacterized protein</fullName>
    </submittedName>
</protein>
<name>A0A6N1VJH2_9HYPH</name>
<accession>A0A6N1VJH2</accession>
<dbReference type="KEGG" id="orm:HTY61_13380"/>
<sequence length="133" mass="13211">MNRDQFENLLLLHGADPERWPAEFRDEARRLVASDAGARRLVETVRGVDGAVLAASAVAPSGDLAARVVAAATGSEPAAFDVTPAGLAGFLAGSLGLAGIGYAAAAAIAGLVVPAALFDTVSAVIATGLPGAF</sequence>
<evidence type="ECO:0000313" key="2">
    <source>
        <dbReference type="Proteomes" id="UP000509367"/>
    </source>
</evidence>
<dbReference type="Proteomes" id="UP000509367">
    <property type="component" value="Chromosome"/>
</dbReference>
<organism evidence="1 2">
    <name type="scientific">Oricola thermophila</name>
    <dbReference type="NCBI Taxonomy" id="2742145"/>
    <lineage>
        <taxon>Bacteria</taxon>
        <taxon>Pseudomonadati</taxon>
        <taxon>Pseudomonadota</taxon>
        <taxon>Alphaproteobacteria</taxon>
        <taxon>Hyphomicrobiales</taxon>
        <taxon>Ahrensiaceae</taxon>
        <taxon>Oricola</taxon>
    </lineage>
</organism>
<dbReference type="AlphaFoldDB" id="A0A6N1VJH2"/>
<dbReference type="RefSeq" id="WP_175277271.1">
    <property type="nucleotide sequence ID" value="NZ_CP054836.1"/>
</dbReference>
<evidence type="ECO:0000313" key="1">
    <source>
        <dbReference type="EMBL" id="QKV19379.1"/>
    </source>
</evidence>
<proteinExistence type="predicted"/>
<dbReference type="EMBL" id="CP054836">
    <property type="protein sequence ID" value="QKV19379.1"/>
    <property type="molecule type" value="Genomic_DNA"/>
</dbReference>